<evidence type="ECO:0000313" key="3">
    <source>
        <dbReference type="Proteomes" id="UP000501690"/>
    </source>
</evidence>
<dbReference type="AlphaFoldDB" id="A0A4D6LNZ7"/>
<evidence type="ECO:0000313" key="2">
    <source>
        <dbReference type="EMBL" id="QCD89916.1"/>
    </source>
</evidence>
<organism evidence="2 3">
    <name type="scientific">Vigna unguiculata</name>
    <name type="common">Cowpea</name>
    <dbReference type="NCBI Taxonomy" id="3917"/>
    <lineage>
        <taxon>Eukaryota</taxon>
        <taxon>Viridiplantae</taxon>
        <taxon>Streptophyta</taxon>
        <taxon>Embryophyta</taxon>
        <taxon>Tracheophyta</taxon>
        <taxon>Spermatophyta</taxon>
        <taxon>Magnoliopsida</taxon>
        <taxon>eudicotyledons</taxon>
        <taxon>Gunneridae</taxon>
        <taxon>Pentapetalae</taxon>
        <taxon>rosids</taxon>
        <taxon>fabids</taxon>
        <taxon>Fabales</taxon>
        <taxon>Fabaceae</taxon>
        <taxon>Papilionoideae</taxon>
        <taxon>50 kb inversion clade</taxon>
        <taxon>NPAAA clade</taxon>
        <taxon>indigoferoid/millettioid clade</taxon>
        <taxon>Phaseoleae</taxon>
        <taxon>Vigna</taxon>
    </lineage>
</organism>
<sequence>MNLMGLTCSPLDELSGSSNQEAQKGDTDFVLSTNVKPSNDPNHIFHGNVKTKPFPLNDSMDSFKDVATHSDELKKSSRFVFNSLVKLESAHNTRTSTKIRQHARIFWPQNHFKTSKRIQNSTLSRDQIPNKRVKLSYGRNNFSDDDDYTNLFDHDSKGIKPFNDFLHSREVVLRIGNKFATTEDIQCLCPGREIEDKIINIMALKTTLMQLHQLTDQTVWSLPSSFADDVLQGQSVNRLTTTYAIHLMPPFSSLKCVK</sequence>
<name>A0A4D6LNZ7_VIGUN</name>
<dbReference type="EMBL" id="CP039348">
    <property type="protein sequence ID" value="QCD89916.1"/>
    <property type="molecule type" value="Genomic_DNA"/>
</dbReference>
<dbReference type="Proteomes" id="UP000501690">
    <property type="component" value="Linkage Group LG4"/>
</dbReference>
<proteinExistence type="predicted"/>
<evidence type="ECO:0000256" key="1">
    <source>
        <dbReference type="SAM" id="MobiDB-lite"/>
    </source>
</evidence>
<reference evidence="2 3" key="1">
    <citation type="submission" date="2019-04" db="EMBL/GenBank/DDBJ databases">
        <title>An improved genome assembly and genetic linkage map for asparagus bean, Vigna unguiculata ssp. sesquipedialis.</title>
        <authorList>
            <person name="Xia Q."/>
            <person name="Zhang R."/>
            <person name="Dong Y."/>
        </authorList>
    </citation>
    <scope>NUCLEOTIDE SEQUENCE [LARGE SCALE GENOMIC DNA]</scope>
    <source>
        <tissue evidence="2">Leaf</tissue>
    </source>
</reference>
<gene>
    <name evidence="2" type="ORF">DEO72_LG4g868</name>
</gene>
<protein>
    <submittedName>
        <fullName evidence="2">Uncharacterized protein</fullName>
    </submittedName>
</protein>
<feature type="region of interest" description="Disordered" evidence="1">
    <location>
        <begin position="1"/>
        <end position="23"/>
    </location>
</feature>
<accession>A0A4D6LNZ7</accession>
<keyword evidence="3" id="KW-1185">Reference proteome</keyword>